<accession>A0ABR9G8Z3</accession>
<keyword evidence="5" id="KW-1185">Reference proteome</keyword>
<keyword evidence="2" id="KW-0597">Phosphoprotein</keyword>
<dbReference type="CDD" id="cd17535">
    <property type="entry name" value="REC_NarL-like"/>
    <property type="match status" value="1"/>
</dbReference>
<evidence type="ECO:0000259" key="3">
    <source>
        <dbReference type="PROSITE" id="PS50110"/>
    </source>
</evidence>
<comment type="caution">
    <text evidence="4">The sequence shown here is derived from an EMBL/GenBank/DDBJ whole genome shotgun (WGS) entry which is preliminary data.</text>
</comment>
<keyword evidence="1" id="KW-0238">DNA-binding</keyword>
<dbReference type="SMART" id="SM00448">
    <property type="entry name" value="REC"/>
    <property type="match status" value="1"/>
</dbReference>
<gene>
    <name evidence="4" type="ORF">IGX34_08975</name>
</gene>
<protein>
    <submittedName>
        <fullName evidence="4">Response regulator transcription factor</fullName>
    </submittedName>
</protein>
<dbReference type="RefSeq" id="WP_192555380.1">
    <property type="nucleotide sequence ID" value="NZ_JACZZA010000004.1"/>
</dbReference>
<sequence length="195" mass="21415">MPDLDCLDIPGDLGRRDDNGAPWRYAGYKANSMGNRICERTRVTLLDDHPLVLHALAALLEETQRVSVVQSFSSSRDLLEALPTLQTDVLVMDYSLAPGDLYGVSLLRTLRQRFPALEILVISGHGSALTATLSMRSGARGFVYKTQPVDDWIEAIFAVAAHQRYVGTVPARELEQTAGALVRDRSISQCAAFMP</sequence>
<dbReference type="PROSITE" id="PS50110">
    <property type="entry name" value="RESPONSE_REGULATORY"/>
    <property type="match status" value="1"/>
</dbReference>
<evidence type="ECO:0000313" key="4">
    <source>
        <dbReference type="EMBL" id="MBE1160522.1"/>
    </source>
</evidence>
<dbReference type="Proteomes" id="UP000651010">
    <property type="component" value="Unassembled WGS sequence"/>
</dbReference>
<dbReference type="EMBL" id="JACZZA010000004">
    <property type="protein sequence ID" value="MBE1160522.1"/>
    <property type="molecule type" value="Genomic_DNA"/>
</dbReference>
<evidence type="ECO:0000256" key="1">
    <source>
        <dbReference type="ARBA" id="ARBA00023125"/>
    </source>
</evidence>
<feature type="domain" description="Response regulatory" evidence="3">
    <location>
        <begin position="42"/>
        <end position="160"/>
    </location>
</feature>
<name>A0ABR9G8Z3_9GAMM</name>
<dbReference type="PANTHER" id="PTHR43214">
    <property type="entry name" value="TWO-COMPONENT RESPONSE REGULATOR"/>
    <property type="match status" value="1"/>
</dbReference>
<proteinExistence type="predicted"/>
<evidence type="ECO:0000313" key="5">
    <source>
        <dbReference type="Proteomes" id="UP000651010"/>
    </source>
</evidence>
<evidence type="ECO:0000256" key="2">
    <source>
        <dbReference type="PROSITE-ProRule" id="PRU00169"/>
    </source>
</evidence>
<reference evidence="4 5" key="1">
    <citation type="submission" date="2020-09" db="EMBL/GenBank/DDBJ databases">
        <title>Dyella sp. 7MK23 isolated from forest soil.</title>
        <authorList>
            <person name="Fu J."/>
        </authorList>
    </citation>
    <scope>NUCLEOTIDE SEQUENCE [LARGE SCALE GENOMIC DNA]</scope>
    <source>
        <strain evidence="4 5">7MK23</strain>
    </source>
</reference>
<dbReference type="PANTHER" id="PTHR43214:SF43">
    <property type="entry name" value="TWO-COMPONENT RESPONSE REGULATOR"/>
    <property type="match status" value="1"/>
</dbReference>
<dbReference type="SUPFAM" id="SSF52172">
    <property type="entry name" value="CheY-like"/>
    <property type="match status" value="1"/>
</dbReference>
<dbReference type="InterPro" id="IPR011006">
    <property type="entry name" value="CheY-like_superfamily"/>
</dbReference>
<dbReference type="InterPro" id="IPR001789">
    <property type="entry name" value="Sig_transdc_resp-reg_receiver"/>
</dbReference>
<organism evidence="4 5">
    <name type="scientific">Dyella acidiphila</name>
    <dbReference type="NCBI Taxonomy" id="2775866"/>
    <lineage>
        <taxon>Bacteria</taxon>
        <taxon>Pseudomonadati</taxon>
        <taxon>Pseudomonadota</taxon>
        <taxon>Gammaproteobacteria</taxon>
        <taxon>Lysobacterales</taxon>
        <taxon>Rhodanobacteraceae</taxon>
        <taxon>Dyella</taxon>
    </lineage>
</organism>
<dbReference type="InterPro" id="IPR058245">
    <property type="entry name" value="NreC/VraR/RcsB-like_REC"/>
</dbReference>
<dbReference type="InterPro" id="IPR039420">
    <property type="entry name" value="WalR-like"/>
</dbReference>
<dbReference type="Pfam" id="PF00072">
    <property type="entry name" value="Response_reg"/>
    <property type="match status" value="1"/>
</dbReference>
<feature type="modified residue" description="4-aspartylphosphate" evidence="2">
    <location>
        <position position="93"/>
    </location>
</feature>
<dbReference type="Gene3D" id="3.40.50.2300">
    <property type="match status" value="1"/>
</dbReference>